<protein>
    <submittedName>
        <fullName evidence="2">Divalent-cation tolerance protein CutA</fullName>
    </submittedName>
</protein>
<dbReference type="InterPro" id="IPR011322">
    <property type="entry name" value="N-reg_PII-like_a/b"/>
</dbReference>
<dbReference type="Pfam" id="PF03091">
    <property type="entry name" value="CutA1"/>
    <property type="match status" value="1"/>
</dbReference>
<dbReference type="Proteomes" id="UP000194218">
    <property type="component" value="Chromosome"/>
</dbReference>
<organism evidence="2 3">
    <name type="scientific">Streptomyces marincola</name>
    <dbReference type="NCBI Taxonomy" id="2878388"/>
    <lineage>
        <taxon>Bacteria</taxon>
        <taxon>Bacillati</taxon>
        <taxon>Actinomycetota</taxon>
        <taxon>Actinomycetes</taxon>
        <taxon>Kitasatosporales</taxon>
        <taxon>Streptomycetaceae</taxon>
        <taxon>Streptomyces</taxon>
    </lineage>
</organism>
<sequence>MQVSTATESREAAERLAREAVAARLAAGAQILGPVTSVFWHLGRFGTGEEWQLLLRTTADRYPALEAYLLEHHPWNNPEVVAIPISAGSAGYLDWVRGAATADEHESGT</sequence>
<dbReference type="GO" id="GO:0005507">
    <property type="term" value="F:copper ion binding"/>
    <property type="evidence" value="ECO:0007669"/>
    <property type="project" value="TreeGrafter"/>
</dbReference>
<evidence type="ECO:0000313" key="3">
    <source>
        <dbReference type="Proteomes" id="UP000194218"/>
    </source>
</evidence>
<reference evidence="2 3" key="1">
    <citation type="submission" date="2017-05" db="EMBL/GenBank/DDBJ databases">
        <title>Complete genome sequence of Streptomyces sp. SCSIO 03032 revealed the diverse biosynthetic pathways for its bioactive secondary metabolites.</title>
        <authorList>
            <person name="Ma L."/>
            <person name="Zhu Y."/>
            <person name="Zhang W."/>
            <person name="Zhang G."/>
            <person name="Tian X."/>
            <person name="Zhang S."/>
            <person name="Zhang C."/>
        </authorList>
    </citation>
    <scope>NUCLEOTIDE SEQUENCE [LARGE SCALE GENOMIC DNA]</scope>
    <source>
        <strain evidence="2 3">SCSIO 03032</strain>
    </source>
</reference>
<comment type="similarity">
    <text evidence="1">Belongs to the CutA family.</text>
</comment>
<dbReference type="InterPro" id="IPR004323">
    <property type="entry name" value="Ion_tolerance_CutA"/>
</dbReference>
<proteinExistence type="inferred from homology"/>
<name>A0A1W7D0F9_9ACTN</name>
<dbReference type="OrthoDB" id="37622at2"/>
<dbReference type="PANTHER" id="PTHR23419">
    <property type="entry name" value="DIVALENT CATION TOLERANCE CUTA-RELATED"/>
    <property type="match status" value="1"/>
</dbReference>
<gene>
    <name evidence="2" type="ORF">CAG99_17845</name>
</gene>
<evidence type="ECO:0000313" key="2">
    <source>
        <dbReference type="EMBL" id="ARQ70457.1"/>
    </source>
</evidence>
<dbReference type="PANTHER" id="PTHR23419:SF8">
    <property type="entry name" value="FI09726P"/>
    <property type="match status" value="1"/>
</dbReference>
<dbReference type="KEGG" id="smao:CAG99_17845"/>
<dbReference type="GO" id="GO:0010038">
    <property type="term" value="P:response to metal ion"/>
    <property type="evidence" value="ECO:0007669"/>
    <property type="project" value="InterPro"/>
</dbReference>
<keyword evidence="3" id="KW-1185">Reference proteome</keyword>
<dbReference type="SUPFAM" id="SSF54913">
    <property type="entry name" value="GlnB-like"/>
    <property type="match status" value="1"/>
</dbReference>
<dbReference type="EMBL" id="CP021121">
    <property type="protein sequence ID" value="ARQ70457.1"/>
    <property type="molecule type" value="Genomic_DNA"/>
</dbReference>
<accession>A0A1W7D0F9</accession>
<evidence type="ECO:0000256" key="1">
    <source>
        <dbReference type="ARBA" id="ARBA00010169"/>
    </source>
</evidence>
<dbReference type="AlphaFoldDB" id="A0A1W7D0F9"/>
<dbReference type="Gene3D" id="3.30.70.120">
    <property type="match status" value="1"/>
</dbReference>
<dbReference type="InterPro" id="IPR015867">
    <property type="entry name" value="N-reg_PII/ATP_PRibTrfase_C"/>
</dbReference>